<evidence type="ECO:0000313" key="1">
    <source>
        <dbReference type="EMBL" id="KAL3283801.1"/>
    </source>
</evidence>
<protein>
    <submittedName>
        <fullName evidence="1">Uncharacterized protein</fullName>
    </submittedName>
</protein>
<keyword evidence="2" id="KW-1185">Reference proteome</keyword>
<reference evidence="1 2" key="1">
    <citation type="journal article" date="2021" name="BMC Biol.">
        <title>Horizontally acquired antibacterial genes associated with adaptive radiation of ladybird beetles.</title>
        <authorList>
            <person name="Li H.S."/>
            <person name="Tang X.F."/>
            <person name="Huang Y.H."/>
            <person name="Xu Z.Y."/>
            <person name="Chen M.L."/>
            <person name="Du X.Y."/>
            <person name="Qiu B.Y."/>
            <person name="Chen P.T."/>
            <person name="Zhang W."/>
            <person name="Slipinski A."/>
            <person name="Escalona H.E."/>
            <person name="Waterhouse R.M."/>
            <person name="Zwick A."/>
            <person name="Pang H."/>
        </authorList>
    </citation>
    <scope>NUCLEOTIDE SEQUENCE [LARGE SCALE GENOMIC DNA]</scope>
    <source>
        <strain evidence="1">SYSU2018</strain>
    </source>
</reference>
<dbReference type="AlphaFoldDB" id="A0ABD2NYL5"/>
<proteinExistence type="predicted"/>
<name>A0ABD2NYL5_9CUCU</name>
<dbReference type="EMBL" id="JABFTP020000165">
    <property type="protein sequence ID" value="KAL3283801.1"/>
    <property type="molecule type" value="Genomic_DNA"/>
</dbReference>
<accession>A0ABD2NYL5</accession>
<evidence type="ECO:0000313" key="2">
    <source>
        <dbReference type="Proteomes" id="UP001516400"/>
    </source>
</evidence>
<comment type="caution">
    <text evidence="1">The sequence shown here is derived from an EMBL/GenBank/DDBJ whole genome shotgun (WGS) entry which is preliminary data.</text>
</comment>
<sequence length="72" mass="8510">MKTIDWTGFGTPISAFGVRRETLECERDQCKEQQPERNIECANVAHPSGVRSQWNHDKYFRNKNSFHTKIRK</sequence>
<gene>
    <name evidence="1" type="ORF">HHI36_017972</name>
</gene>
<organism evidence="1 2">
    <name type="scientific">Cryptolaemus montrouzieri</name>
    <dbReference type="NCBI Taxonomy" id="559131"/>
    <lineage>
        <taxon>Eukaryota</taxon>
        <taxon>Metazoa</taxon>
        <taxon>Ecdysozoa</taxon>
        <taxon>Arthropoda</taxon>
        <taxon>Hexapoda</taxon>
        <taxon>Insecta</taxon>
        <taxon>Pterygota</taxon>
        <taxon>Neoptera</taxon>
        <taxon>Endopterygota</taxon>
        <taxon>Coleoptera</taxon>
        <taxon>Polyphaga</taxon>
        <taxon>Cucujiformia</taxon>
        <taxon>Coccinelloidea</taxon>
        <taxon>Coccinellidae</taxon>
        <taxon>Scymninae</taxon>
        <taxon>Scymnini</taxon>
        <taxon>Cryptolaemus</taxon>
    </lineage>
</organism>
<dbReference type="Proteomes" id="UP001516400">
    <property type="component" value="Unassembled WGS sequence"/>
</dbReference>